<reference evidence="1 2" key="1">
    <citation type="submission" date="2017-06" db="EMBL/GenBank/DDBJ databases">
        <authorList>
            <person name="Mageeney C.M."/>
            <person name="Olugbade I.D."/>
            <person name="Kenna M.A."/>
            <person name="Ware V.C."/>
            <person name="Garlena R.A."/>
            <person name="Russell D.A."/>
            <person name="Pope W.H."/>
            <person name="Jacobs-Sera D."/>
            <person name="Hendrix R.W."/>
            <person name="Hatfull G.F."/>
        </authorList>
    </citation>
    <scope>NUCLEOTIDE SEQUENCE [LARGE SCALE GENOMIC DNA]</scope>
</reference>
<dbReference type="Proteomes" id="UP000225758">
    <property type="component" value="Segment"/>
</dbReference>
<evidence type="ECO:0000313" key="1">
    <source>
        <dbReference type="EMBL" id="ASR76515.1"/>
    </source>
</evidence>
<accession>A0A222YZ24</accession>
<protein>
    <submittedName>
        <fullName evidence="1">Uncharacterized protein</fullName>
    </submittedName>
</protein>
<organism evidence="1 2">
    <name type="scientific">Streptomyces phage Sushi23</name>
    <dbReference type="NCBI Taxonomy" id="2015806"/>
    <lineage>
        <taxon>Viruses</taxon>
        <taxon>Duplodnaviria</taxon>
        <taxon>Heunggongvirae</taxon>
        <taxon>Uroviricota</taxon>
        <taxon>Caudoviricetes</taxon>
        <taxon>Stanwilliamsviridae</taxon>
        <taxon>Boydwoodruffvirinae</taxon>
        <taxon>Samistivirus</taxon>
        <taxon>Samistivirus peebs</taxon>
    </lineage>
</organism>
<name>A0A222YZ24_9CAUD</name>
<proteinExistence type="predicted"/>
<sequence length="66" mass="7398">MINPFAEQPKKPVDELPMGIVIDGSFVCMTCGHVCDEAEYFPVDKILVWICVEEHKSAIENFNLGV</sequence>
<gene>
    <name evidence="1" type="ORF">SEA_SUSHI23_83</name>
</gene>
<dbReference type="EMBL" id="MF358542">
    <property type="protein sequence ID" value="ASR76515.1"/>
    <property type="molecule type" value="Genomic_DNA"/>
</dbReference>
<evidence type="ECO:0000313" key="2">
    <source>
        <dbReference type="Proteomes" id="UP000225758"/>
    </source>
</evidence>